<evidence type="ECO:0008006" key="5">
    <source>
        <dbReference type="Google" id="ProtNLM"/>
    </source>
</evidence>
<sequence length="106" mass="11353">MDAVIGTVFGWGTVALVLVLPIVLIVTGVAHAASRRPIEERYRGAGGGLVGVFDSVWSPSAHEAGMERDRETRRAIPAPTPDPDWIMRRGAGGAPTRIRIDVAPER</sequence>
<protein>
    <recommendedName>
        <fullName evidence="5">Secreted protein</fullName>
    </recommendedName>
</protein>
<proteinExistence type="predicted"/>
<dbReference type="EMBL" id="CP082781">
    <property type="protein sequence ID" value="UGS27353.1"/>
    <property type="molecule type" value="Genomic_DNA"/>
</dbReference>
<feature type="transmembrane region" description="Helical" evidence="2">
    <location>
        <begin position="12"/>
        <end position="33"/>
    </location>
</feature>
<dbReference type="RefSeq" id="WP_231820740.1">
    <property type="nucleotide sequence ID" value="NZ_CP082781.1"/>
</dbReference>
<gene>
    <name evidence="3" type="ORF">K8F61_03865</name>
</gene>
<keyword evidence="2" id="KW-0472">Membrane</keyword>
<feature type="region of interest" description="Disordered" evidence="1">
    <location>
        <begin position="61"/>
        <end position="91"/>
    </location>
</feature>
<organism evidence="3 4">
    <name type="scientific">Microbacterium resistens</name>
    <dbReference type="NCBI Taxonomy" id="156977"/>
    <lineage>
        <taxon>Bacteria</taxon>
        <taxon>Bacillati</taxon>
        <taxon>Actinomycetota</taxon>
        <taxon>Actinomycetes</taxon>
        <taxon>Micrococcales</taxon>
        <taxon>Microbacteriaceae</taxon>
        <taxon>Microbacterium</taxon>
    </lineage>
</organism>
<evidence type="ECO:0000313" key="4">
    <source>
        <dbReference type="Proteomes" id="UP001199642"/>
    </source>
</evidence>
<name>A0ABY3RWM8_9MICO</name>
<reference evidence="3 4" key="1">
    <citation type="submission" date="2023-01" db="EMBL/GenBank/DDBJ databases">
        <title>Characterization of estradiol degrading bacteria Microbacterium sp. MZT7 and reveal degrading genes through genome analysis.</title>
        <authorList>
            <person name="Hao P."/>
            <person name="Gao Y."/>
        </authorList>
    </citation>
    <scope>NUCLEOTIDE SEQUENCE [LARGE SCALE GENOMIC DNA]</scope>
    <source>
        <strain evidence="3 4">MZT7</strain>
    </source>
</reference>
<evidence type="ECO:0000256" key="2">
    <source>
        <dbReference type="SAM" id="Phobius"/>
    </source>
</evidence>
<feature type="compositionally biased region" description="Basic and acidic residues" evidence="1">
    <location>
        <begin position="64"/>
        <end position="74"/>
    </location>
</feature>
<accession>A0ABY3RWM8</accession>
<evidence type="ECO:0000256" key="1">
    <source>
        <dbReference type="SAM" id="MobiDB-lite"/>
    </source>
</evidence>
<evidence type="ECO:0000313" key="3">
    <source>
        <dbReference type="EMBL" id="UGS27353.1"/>
    </source>
</evidence>
<keyword evidence="2" id="KW-1133">Transmembrane helix</keyword>
<keyword evidence="4" id="KW-1185">Reference proteome</keyword>
<dbReference type="Proteomes" id="UP001199642">
    <property type="component" value="Chromosome"/>
</dbReference>
<keyword evidence="2" id="KW-0812">Transmembrane</keyword>